<protein>
    <recommendedName>
        <fullName evidence="6">Protein-export protein SecB</fullName>
    </recommendedName>
</protein>
<evidence type="ECO:0000256" key="3">
    <source>
        <dbReference type="ARBA" id="ARBA00022927"/>
    </source>
</evidence>
<dbReference type="PANTHER" id="PTHR36918">
    <property type="match status" value="1"/>
</dbReference>
<evidence type="ECO:0000256" key="6">
    <source>
        <dbReference type="HAMAP-Rule" id="MF_00821"/>
    </source>
</evidence>
<evidence type="ECO:0000256" key="1">
    <source>
        <dbReference type="ARBA" id="ARBA00009990"/>
    </source>
</evidence>
<evidence type="ECO:0000256" key="2">
    <source>
        <dbReference type="ARBA" id="ARBA00022448"/>
    </source>
</evidence>
<dbReference type="RefSeq" id="WP_188582618.1">
    <property type="nucleotide sequence ID" value="NZ_BMDZ01000099.1"/>
</dbReference>
<organism evidence="7 8">
    <name type="scientific">Tistrella bauzanensis</name>
    <dbReference type="NCBI Taxonomy" id="657419"/>
    <lineage>
        <taxon>Bacteria</taxon>
        <taxon>Pseudomonadati</taxon>
        <taxon>Pseudomonadota</taxon>
        <taxon>Alphaproteobacteria</taxon>
        <taxon>Geminicoccales</taxon>
        <taxon>Geminicoccaceae</taxon>
        <taxon>Tistrella</taxon>
    </lineage>
</organism>
<comment type="caution">
    <text evidence="7">The sequence shown here is derived from an EMBL/GenBank/DDBJ whole genome shotgun (WGS) entry which is preliminary data.</text>
</comment>
<comment type="function">
    <text evidence="6">One of the proteins required for the normal export of preproteins out of the cell cytoplasm. It is a molecular chaperone that binds to a subset of precursor proteins, maintaining them in a translocation-competent state. It also specifically binds to its receptor SecA.</text>
</comment>
<name>A0ABQ1J8S3_9PROT</name>
<evidence type="ECO:0000256" key="4">
    <source>
        <dbReference type="ARBA" id="ARBA00023010"/>
    </source>
</evidence>
<dbReference type="NCBIfam" id="NF004392">
    <property type="entry name" value="PRK05751.1-3"/>
    <property type="match status" value="1"/>
</dbReference>
<evidence type="ECO:0000256" key="5">
    <source>
        <dbReference type="ARBA" id="ARBA00023186"/>
    </source>
</evidence>
<accession>A0ABQ1J8S3</accession>
<sequence>MADTQTPEGNDAAGAGTDAAPRFRLAIQYIKDLSFENPNAPRSLIASAQNRPNIAVTVNVGAQPLGDNNFEVELKLSASAKHEETTTFLCELSYAGVFMLENFPQEQVQPFLLIEGPRQIFPFARRIISDATRDGGFPPLMLDPIDFVQLYQAEQQRRSQPQ</sequence>
<dbReference type="NCBIfam" id="TIGR00809">
    <property type="entry name" value="secB"/>
    <property type="match status" value="1"/>
</dbReference>
<evidence type="ECO:0000313" key="8">
    <source>
        <dbReference type="Proteomes" id="UP000603352"/>
    </source>
</evidence>
<keyword evidence="4 6" id="KW-0811">Translocation</keyword>
<keyword evidence="8" id="KW-1185">Reference proteome</keyword>
<keyword evidence="3 6" id="KW-0653">Protein transport</keyword>
<keyword evidence="2 6" id="KW-0813">Transport</keyword>
<proteinExistence type="inferred from homology"/>
<keyword evidence="5 6" id="KW-0143">Chaperone</keyword>
<keyword evidence="6" id="KW-0963">Cytoplasm</keyword>
<comment type="subcellular location">
    <subcellularLocation>
        <location evidence="6">Cytoplasm</location>
    </subcellularLocation>
</comment>
<gene>
    <name evidence="6 7" type="primary">secB</name>
    <name evidence="7" type="ORF">GCM10011505_47180</name>
</gene>
<dbReference type="PANTHER" id="PTHR36918:SF1">
    <property type="entry name" value="PROTEIN-EXPORT PROTEIN SECB"/>
    <property type="match status" value="1"/>
</dbReference>
<dbReference type="EMBL" id="BMDZ01000099">
    <property type="protein sequence ID" value="GGB61062.1"/>
    <property type="molecule type" value="Genomic_DNA"/>
</dbReference>
<dbReference type="HAMAP" id="MF_00821">
    <property type="entry name" value="SecB"/>
    <property type="match status" value="1"/>
</dbReference>
<comment type="subunit">
    <text evidence="6">Homotetramer, a dimer of dimers. One homotetramer interacts with 1 SecA dimer.</text>
</comment>
<dbReference type="Gene3D" id="3.10.420.10">
    <property type="entry name" value="SecB-like"/>
    <property type="match status" value="1"/>
</dbReference>
<dbReference type="PRINTS" id="PR01594">
    <property type="entry name" value="SECBCHAPRONE"/>
</dbReference>
<dbReference type="SUPFAM" id="SSF54611">
    <property type="entry name" value="SecB-like"/>
    <property type="match status" value="1"/>
</dbReference>
<dbReference type="Proteomes" id="UP000603352">
    <property type="component" value="Unassembled WGS sequence"/>
</dbReference>
<evidence type="ECO:0000313" key="7">
    <source>
        <dbReference type="EMBL" id="GGB61062.1"/>
    </source>
</evidence>
<dbReference type="InterPro" id="IPR003708">
    <property type="entry name" value="SecB"/>
</dbReference>
<dbReference type="InterPro" id="IPR035958">
    <property type="entry name" value="SecB-like_sf"/>
</dbReference>
<dbReference type="Pfam" id="PF02556">
    <property type="entry name" value="SecB"/>
    <property type="match status" value="1"/>
</dbReference>
<reference evidence="8" key="1">
    <citation type="journal article" date="2019" name="Int. J. Syst. Evol. Microbiol.">
        <title>The Global Catalogue of Microorganisms (GCM) 10K type strain sequencing project: providing services to taxonomists for standard genome sequencing and annotation.</title>
        <authorList>
            <consortium name="The Broad Institute Genomics Platform"/>
            <consortium name="The Broad Institute Genome Sequencing Center for Infectious Disease"/>
            <person name="Wu L."/>
            <person name="Ma J."/>
        </authorList>
    </citation>
    <scope>NUCLEOTIDE SEQUENCE [LARGE SCALE GENOMIC DNA]</scope>
    <source>
        <strain evidence="8">CGMCC 1.10188</strain>
    </source>
</reference>
<comment type="similarity">
    <text evidence="1 6">Belongs to the SecB family.</text>
</comment>